<reference evidence="1" key="1">
    <citation type="journal article" date="2023" name="G3 (Bethesda)">
        <title>A reference genome for the long-term kleptoplast-retaining sea slug Elysia crispata morphotype clarki.</title>
        <authorList>
            <person name="Eastman K.E."/>
            <person name="Pendleton A.L."/>
            <person name="Shaikh M.A."/>
            <person name="Suttiyut T."/>
            <person name="Ogas R."/>
            <person name="Tomko P."/>
            <person name="Gavelis G."/>
            <person name="Widhalm J.R."/>
            <person name="Wisecaver J.H."/>
        </authorList>
    </citation>
    <scope>NUCLEOTIDE SEQUENCE</scope>
    <source>
        <strain evidence="1">ECLA1</strain>
    </source>
</reference>
<organism evidence="1 2">
    <name type="scientific">Elysia crispata</name>
    <name type="common">lettuce slug</name>
    <dbReference type="NCBI Taxonomy" id="231223"/>
    <lineage>
        <taxon>Eukaryota</taxon>
        <taxon>Metazoa</taxon>
        <taxon>Spiralia</taxon>
        <taxon>Lophotrochozoa</taxon>
        <taxon>Mollusca</taxon>
        <taxon>Gastropoda</taxon>
        <taxon>Heterobranchia</taxon>
        <taxon>Euthyneura</taxon>
        <taxon>Panpulmonata</taxon>
        <taxon>Sacoglossa</taxon>
        <taxon>Placobranchoidea</taxon>
        <taxon>Plakobranchidae</taxon>
        <taxon>Elysia</taxon>
    </lineage>
</organism>
<proteinExistence type="predicted"/>
<evidence type="ECO:0000313" key="2">
    <source>
        <dbReference type="Proteomes" id="UP001283361"/>
    </source>
</evidence>
<evidence type="ECO:0000313" key="1">
    <source>
        <dbReference type="EMBL" id="KAK3769826.1"/>
    </source>
</evidence>
<dbReference type="EMBL" id="JAWDGP010003887">
    <property type="protein sequence ID" value="KAK3769826.1"/>
    <property type="molecule type" value="Genomic_DNA"/>
</dbReference>
<gene>
    <name evidence="1" type="ORF">RRG08_023012</name>
</gene>
<name>A0AAE0ZJB8_9GAST</name>
<protein>
    <submittedName>
        <fullName evidence="1">Uncharacterized protein</fullName>
    </submittedName>
</protein>
<dbReference type="Proteomes" id="UP001283361">
    <property type="component" value="Unassembled WGS sequence"/>
</dbReference>
<dbReference type="AlphaFoldDB" id="A0AAE0ZJB8"/>
<sequence length="231" mass="26806">MGLIIIPQEILQYPKRDGQMVKSLTASLVSREEEERHQRNLNEDEQLKKQIAETAQQFTERLDRMLHTPVTSLITSQATARPLCLDYGLCLPHCRCQTAQQFTERLDRMLSTPDISLITSQGTPRPPWPKMLSGLWLLPSTVYLPSLKETTLHGLRWNNSLIKEILQHSKRDGQMVKSLTASLVSREEEERHQRNLNENEQLKKQIAEWTCSRPCHVSHLHRLRLHATHLK</sequence>
<accession>A0AAE0ZJB8</accession>
<comment type="caution">
    <text evidence="1">The sequence shown here is derived from an EMBL/GenBank/DDBJ whole genome shotgun (WGS) entry which is preliminary data.</text>
</comment>
<keyword evidence="2" id="KW-1185">Reference proteome</keyword>